<dbReference type="AlphaFoldDB" id="A0A6B1IPM2"/>
<dbReference type="InterPro" id="IPR016181">
    <property type="entry name" value="Acyl_CoA_acyltransferase"/>
</dbReference>
<dbReference type="Gene3D" id="3.40.630.30">
    <property type="match status" value="1"/>
</dbReference>
<evidence type="ECO:0000313" key="3">
    <source>
        <dbReference type="EMBL" id="MYL68152.1"/>
    </source>
</evidence>
<dbReference type="Pfam" id="PF00583">
    <property type="entry name" value="Acetyltransf_1"/>
    <property type="match status" value="1"/>
</dbReference>
<protein>
    <submittedName>
        <fullName evidence="3">GNAT family N-acetyltransferase</fullName>
    </submittedName>
</protein>
<dbReference type="GO" id="GO:0016747">
    <property type="term" value="F:acyltransferase activity, transferring groups other than amino-acyl groups"/>
    <property type="evidence" value="ECO:0007669"/>
    <property type="project" value="InterPro"/>
</dbReference>
<comment type="caution">
    <text evidence="3">The sequence shown here is derived from an EMBL/GenBank/DDBJ whole genome shotgun (WGS) entry which is preliminary data.</text>
</comment>
<dbReference type="RefSeq" id="WP_159358701.1">
    <property type="nucleotide sequence ID" value="NZ_WMEO01000025.1"/>
</dbReference>
<reference evidence="4 5" key="1">
    <citation type="submission" date="2019-11" db="EMBL/GenBank/DDBJ databases">
        <title>Genome sequences of 17 halophilic strains isolated from different environments.</title>
        <authorList>
            <person name="Furrow R.E."/>
        </authorList>
    </citation>
    <scope>NUCLEOTIDE SEQUENCE [LARGE SCALE GENOMIC DNA]</scope>
    <source>
        <strain evidence="3 4">22502_06_Cabo</strain>
        <strain evidence="2 5">22517_05_Cabo</strain>
    </source>
</reference>
<proteinExistence type="predicted"/>
<evidence type="ECO:0000313" key="5">
    <source>
        <dbReference type="Proteomes" id="UP000460194"/>
    </source>
</evidence>
<keyword evidence="3" id="KW-0808">Transferase</keyword>
<evidence type="ECO:0000313" key="2">
    <source>
        <dbReference type="EMBL" id="MYL17582.1"/>
    </source>
</evidence>
<dbReference type="PROSITE" id="PS51186">
    <property type="entry name" value="GNAT"/>
    <property type="match status" value="1"/>
</dbReference>
<name>A0A6B1IPM2_9EURY</name>
<dbReference type="EMBL" id="WMFC01000012">
    <property type="protein sequence ID" value="MYL68152.1"/>
    <property type="molecule type" value="Genomic_DNA"/>
</dbReference>
<sequence length="155" mass="17631">MELVEADESDLDALVERWYDLATAMERYSALNEITYADVAEVPDDGFRAHLDDPDVTDYLVVVDGETIGFVTLETGDRPSRERGRYLDVVNLEIDPDHRNVGNGTAVVDRVTEMAREENRDYVTVSCEWGNDGARRFYRDAGFEPKQVTYARSLE</sequence>
<dbReference type="CDD" id="cd04301">
    <property type="entry name" value="NAT_SF"/>
    <property type="match status" value="1"/>
</dbReference>
<dbReference type="SUPFAM" id="SSF55729">
    <property type="entry name" value="Acyl-CoA N-acyltransferases (Nat)"/>
    <property type="match status" value="1"/>
</dbReference>
<dbReference type="Proteomes" id="UP000460194">
    <property type="component" value="Unassembled WGS sequence"/>
</dbReference>
<accession>A0A6B1IPM2</accession>
<evidence type="ECO:0000259" key="1">
    <source>
        <dbReference type="PROSITE" id="PS51186"/>
    </source>
</evidence>
<organism evidence="3 4">
    <name type="scientific">Halorubrum distributum</name>
    <dbReference type="NCBI Taxonomy" id="29283"/>
    <lineage>
        <taxon>Archaea</taxon>
        <taxon>Methanobacteriati</taxon>
        <taxon>Methanobacteriota</taxon>
        <taxon>Stenosarchaea group</taxon>
        <taxon>Halobacteria</taxon>
        <taxon>Halobacteriales</taxon>
        <taxon>Haloferacaceae</taxon>
        <taxon>Halorubrum</taxon>
        <taxon>Halorubrum distributum group</taxon>
    </lineage>
</organism>
<dbReference type="EMBL" id="WMEO01000025">
    <property type="protein sequence ID" value="MYL17582.1"/>
    <property type="molecule type" value="Genomic_DNA"/>
</dbReference>
<dbReference type="Proteomes" id="UP000452321">
    <property type="component" value="Unassembled WGS sequence"/>
</dbReference>
<feature type="domain" description="N-acetyltransferase" evidence="1">
    <location>
        <begin position="1"/>
        <end position="155"/>
    </location>
</feature>
<gene>
    <name evidence="3" type="ORF">GLW30_10475</name>
    <name evidence="2" type="ORF">GLW36_13135</name>
</gene>
<dbReference type="PANTHER" id="PTHR43072">
    <property type="entry name" value="N-ACETYLTRANSFERASE"/>
    <property type="match status" value="1"/>
</dbReference>
<dbReference type="InterPro" id="IPR000182">
    <property type="entry name" value="GNAT_dom"/>
</dbReference>
<evidence type="ECO:0000313" key="4">
    <source>
        <dbReference type="Proteomes" id="UP000452321"/>
    </source>
</evidence>